<evidence type="ECO:0000313" key="2">
    <source>
        <dbReference type="Proteomes" id="UP000289166"/>
    </source>
</evidence>
<keyword evidence="2" id="KW-1185">Reference proteome</keyword>
<gene>
    <name evidence="1" type="ORF">EFD62_11275</name>
</gene>
<evidence type="ECO:0000313" key="1">
    <source>
        <dbReference type="EMBL" id="RXE58601.1"/>
    </source>
</evidence>
<sequence>MELFSEIKNRYFQLMFRIINECAGGKTKNEIMRIIDEGEFEQKVIGKNQKSFADFVLNKCEPDENFNLLTEKNGMYYPSIEIADKSKGTESDTAKHNNQPPLPVRFSIIEKAWLKALLDKEGVKMVLSKETYDKLQKELADIDTPIKDEYFELTNTIKLPAITDQDAYEANFRLLLNAIIQEKPIRYNNTDRNGNIYSNRLALPVSIEYSMRDGRFRVSMYLLDENRPIMANIFTLSDIRIVDEEGDIDRETAKRLLFEQKHSEEPIVLEVTDKKAAMERCFMCFSGMERTARSLGNNKYEIRLNYYLFEEENLIRNIISLGPYVKVISPQRIADEIIARVKKSISLYNI</sequence>
<dbReference type="EMBL" id="RLII01000015">
    <property type="protein sequence ID" value="RXE58601.1"/>
    <property type="molecule type" value="Genomic_DNA"/>
</dbReference>
<dbReference type="RefSeq" id="WP_128706151.1">
    <property type="nucleotide sequence ID" value="NZ_RLII01000015.1"/>
</dbReference>
<proteinExistence type="predicted"/>
<organism evidence="1 2">
    <name type="scientific">Acetivibrio mesophilus</name>
    <dbReference type="NCBI Taxonomy" id="2487273"/>
    <lineage>
        <taxon>Bacteria</taxon>
        <taxon>Bacillati</taxon>
        <taxon>Bacillota</taxon>
        <taxon>Clostridia</taxon>
        <taxon>Eubacteriales</taxon>
        <taxon>Oscillospiraceae</taxon>
        <taxon>Acetivibrio</taxon>
    </lineage>
</organism>
<dbReference type="Proteomes" id="UP000289166">
    <property type="component" value="Unassembled WGS sequence"/>
</dbReference>
<comment type="caution">
    <text evidence="1">The sequence shown here is derived from an EMBL/GenBank/DDBJ whole genome shotgun (WGS) entry which is preliminary data.</text>
</comment>
<dbReference type="OrthoDB" id="9815009at2"/>
<accession>A0A4Q0I354</accession>
<dbReference type="AlphaFoldDB" id="A0A4Q0I354"/>
<name>A0A4Q0I354_9FIRM</name>
<protein>
    <submittedName>
        <fullName evidence="1">WYL domain-containing protein</fullName>
    </submittedName>
</protein>
<reference evidence="2" key="1">
    <citation type="submission" date="2018-11" db="EMBL/GenBank/DDBJ databases">
        <title>Genome sequencing of a novel mesophilic and cellulolytic organism within the genus Hungateiclostridium.</title>
        <authorList>
            <person name="Rettenmaier R."/>
            <person name="Liebl W."/>
            <person name="Zverlov V."/>
        </authorList>
    </citation>
    <scope>NUCLEOTIDE SEQUENCE [LARGE SCALE GENOMIC DNA]</scope>
    <source>
        <strain evidence="2">N2K1</strain>
    </source>
</reference>